<keyword evidence="1" id="KW-0732">Signal</keyword>
<accession>A0A0N8PZL4</accession>
<dbReference type="GeneID" id="28978440"/>
<dbReference type="EMBL" id="KQ474086">
    <property type="protein sequence ID" value="KPV72653.1"/>
    <property type="molecule type" value="Genomic_DNA"/>
</dbReference>
<evidence type="ECO:0000256" key="1">
    <source>
        <dbReference type="SAM" id="SignalP"/>
    </source>
</evidence>
<keyword evidence="3" id="KW-1185">Reference proteome</keyword>
<protein>
    <submittedName>
        <fullName evidence="2">Uncharacterized protein</fullName>
    </submittedName>
</protein>
<sequence>MRSTPLTLLASAVALPLVAAQTLRGDGFALLYPTARDLADESGRTGYCAPRNTTSGTRIPVPLSGTFPLVLRAGDNSSKADVSATISWGDDPTPYGPYEGILRNGTEVDNELFDDLDGQGKGLYDCYETNVQSLLLDVEGGNVTEGALGTLIVYYDESDGPTWTQCSDVVLVSNYTPPAQYRECPGTSAAHRAASASGNGAAIATLLALSALWLGHF</sequence>
<dbReference type="AlphaFoldDB" id="A0A0N8PZL4"/>
<feature type="signal peptide" evidence="1">
    <location>
        <begin position="1"/>
        <end position="20"/>
    </location>
</feature>
<gene>
    <name evidence="2" type="ORF">RHOBADRAFT_55743</name>
</gene>
<feature type="chain" id="PRO_5006029395" evidence="1">
    <location>
        <begin position="21"/>
        <end position="217"/>
    </location>
</feature>
<dbReference type="STRING" id="578459.A0A0N8PZL4"/>
<evidence type="ECO:0000313" key="3">
    <source>
        <dbReference type="Proteomes" id="UP000053890"/>
    </source>
</evidence>
<dbReference type="Proteomes" id="UP000053890">
    <property type="component" value="Unassembled WGS sequence"/>
</dbReference>
<dbReference type="RefSeq" id="XP_018268702.1">
    <property type="nucleotide sequence ID" value="XM_018417992.1"/>
</dbReference>
<reference evidence="2 3" key="1">
    <citation type="journal article" date="2015" name="Front. Microbiol.">
        <title>Genome sequence of the plant growth promoting endophytic yeast Rhodotorula graminis WP1.</title>
        <authorList>
            <person name="Firrincieli A."/>
            <person name="Otillar R."/>
            <person name="Salamov A."/>
            <person name="Schmutz J."/>
            <person name="Khan Z."/>
            <person name="Redman R.S."/>
            <person name="Fleck N.D."/>
            <person name="Lindquist E."/>
            <person name="Grigoriev I.V."/>
            <person name="Doty S.L."/>
        </authorList>
    </citation>
    <scope>NUCLEOTIDE SEQUENCE [LARGE SCALE GENOMIC DNA]</scope>
    <source>
        <strain evidence="2 3">WP1</strain>
    </source>
</reference>
<proteinExistence type="predicted"/>
<organism evidence="2 3">
    <name type="scientific">Rhodotorula graminis (strain WP1)</name>
    <dbReference type="NCBI Taxonomy" id="578459"/>
    <lineage>
        <taxon>Eukaryota</taxon>
        <taxon>Fungi</taxon>
        <taxon>Dikarya</taxon>
        <taxon>Basidiomycota</taxon>
        <taxon>Pucciniomycotina</taxon>
        <taxon>Microbotryomycetes</taxon>
        <taxon>Sporidiobolales</taxon>
        <taxon>Sporidiobolaceae</taxon>
        <taxon>Rhodotorula</taxon>
    </lineage>
</organism>
<evidence type="ECO:0000313" key="2">
    <source>
        <dbReference type="EMBL" id="KPV72653.1"/>
    </source>
</evidence>
<name>A0A0N8PZL4_RHOGW</name>